<evidence type="ECO:0000256" key="2">
    <source>
        <dbReference type="ARBA" id="ARBA00022801"/>
    </source>
</evidence>
<dbReference type="Pfam" id="PF13976">
    <property type="entry name" value="gag_pre-integrs"/>
    <property type="match status" value="1"/>
</dbReference>
<dbReference type="Proteomes" id="UP000288805">
    <property type="component" value="Unassembled WGS sequence"/>
</dbReference>
<feature type="domain" description="Integrase catalytic" evidence="4">
    <location>
        <begin position="273"/>
        <end position="439"/>
    </location>
</feature>
<dbReference type="Gene3D" id="3.30.420.10">
    <property type="entry name" value="Ribonuclease H-like superfamily/Ribonuclease H"/>
    <property type="match status" value="1"/>
</dbReference>
<dbReference type="InterPro" id="IPR036397">
    <property type="entry name" value="RNaseH_sf"/>
</dbReference>
<dbReference type="PROSITE" id="PS50994">
    <property type="entry name" value="INTEGRASE"/>
    <property type="match status" value="1"/>
</dbReference>
<dbReference type="SUPFAM" id="SSF53098">
    <property type="entry name" value="Ribonuclease H-like"/>
    <property type="match status" value="1"/>
</dbReference>
<dbReference type="EMBL" id="QGNW01000565">
    <property type="protein sequence ID" value="RVW67786.1"/>
    <property type="molecule type" value="Genomic_DNA"/>
</dbReference>
<dbReference type="GO" id="GO:0046872">
    <property type="term" value="F:metal ion binding"/>
    <property type="evidence" value="ECO:0007669"/>
    <property type="project" value="UniProtKB-KW"/>
</dbReference>
<protein>
    <submittedName>
        <fullName evidence="5">Retrovirus-related Pol polyprotein from transposon TNT 1-94</fullName>
    </submittedName>
</protein>
<dbReference type="InterPro" id="IPR039537">
    <property type="entry name" value="Retrotran_Ty1/copia-like"/>
</dbReference>
<dbReference type="Pfam" id="PF00665">
    <property type="entry name" value="rve"/>
    <property type="match status" value="1"/>
</dbReference>
<keyword evidence="1" id="KW-0479">Metal-binding</keyword>
<dbReference type="SUPFAM" id="SSF56672">
    <property type="entry name" value="DNA/RNA polymerases"/>
    <property type="match status" value="1"/>
</dbReference>
<dbReference type="InterPro" id="IPR025724">
    <property type="entry name" value="GAG-pre-integrase_dom"/>
</dbReference>
<dbReference type="Pfam" id="PF07727">
    <property type="entry name" value="RVT_2"/>
    <property type="match status" value="1"/>
</dbReference>
<dbReference type="InterPro" id="IPR057670">
    <property type="entry name" value="SH3_retrovirus"/>
</dbReference>
<dbReference type="InterPro" id="IPR012337">
    <property type="entry name" value="RNaseH-like_sf"/>
</dbReference>
<evidence type="ECO:0000259" key="4">
    <source>
        <dbReference type="PROSITE" id="PS50994"/>
    </source>
</evidence>
<dbReference type="GO" id="GO:0015074">
    <property type="term" value="P:DNA integration"/>
    <property type="evidence" value="ECO:0007669"/>
    <property type="project" value="InterPro"/>
</dbReference>
<comment type="caution">
    <text evidence="5">The sequence shown here is derived from an EMBL/GenBank/DDBJ whole genome shotgun (WGS) entry which is preliminary data.</text>
</comment>
<dbReference type="InterPro" id="IPR013103">
    <property type="entry name" value="RVT_2"/>
</dbReference>
<name>A0A438G6F4_VITVI</name>
<evidence type="ECO:0000256" key="1">
    <source>
        <dbReference type="ARBA" id="ARBA00022723"/>
    </source>
</evidence>
<dbReference type="GO" id="GO:0003676">
    <property type="term" value="F:nucleic acid binding"/>
    <property type="evidence" value="ECO:0007669"/>
    <property type="project" value="InterPro"/>
</dbReference>
<accession>A0A438G6F4</accession>
<dbReference type="InterPro" id="IPR043502">
    <property type="entry name" value="DNA/RNA_pol_sf"/>
</dbReference>
<dbReference type="GO" id="GO:0016787">
    <property type="term" value="F:hydrolase activity"/>
    <property type="evidence" value="ECO:0007669"/>
    <property type="project" value="UniProtKB-KW"/>
</dbReference>
<feature type="region of interest" description="Disordered" evidence="3">
    <location>
        <begin position="146"/>
        <end position="182"/>
    </location>
</feature>
<evidence type="ECO:0000313" key="6">
    <source>
        <dbReference type="Proteomes" id="UP000288805"/>
    </source>
</evidence>
<sequence length="931" mass="106890">MADEARRLGSHGIPHRDAGFVARSRSQLRKEWECTGDSVPFKKKMENERAFDFLTGLNHELDDVRSRVLSRRSLPFIREVFSEVRQEENRRKVMLREHLSSGPEASALVIRGPHSGSGPRQSKRTYCEHCKKLGHTKDTCWTLHGKPADWKPRQPNKAHSHQASPKPRQTKHPQKFDLSSRKAIGSAKESEDLYYLDETDVCGQCPPTVCNSASRPRDNELLLWHKRMGHPSFQYLKHLFPSLCSNKVHGIFSVKCVNLPNTIGRLFLNLNFRPSIPFTLIHSDLWGPSRTPNRTHKKWFITFIDDHTRLRWVYLLTDKTEVRSVFMNFHSMIQTQFHTKIQILRTDNGTEYFNHSLSTNLQENGIIHQSSCVDTPQQNGVAERKNRHILEVASALLFTSHMSSHFLGGSILTATYLINRMPSRVLSFVIPLQKFQEFFPHSRIGAHLPLCVFGSTVFVHTHGPKRNKLDPRALKCVFLSYSSTQKGYKCYDPILQKLYISLDITFFKHTPYYSLQGEFVSEARPPLTLDYLEKGHLNLGGDTELQTNRETIIYSRRPKSKSSETLISEALKESEPVIVPTPQESGSNTDQVIDDLPIALRKQPRSCTLHPISKFVSYNAISAKCRVFTTNLDRIQIPKNIQEALEIPEWKEAMMEEIRALEKNGLGNKTKQSPPSAKGFTQTYNIDYTETFAPVAKLNTIRVLLSLAANLDWPLHQFDIKNAFLNGELEEEVFMILPPGFCKEEEETRVCKLKKSLYGLKQSPRAWFDRFAKTRHCFAVSVVSQYMHSPKESHLEAVYKILRYLKGSPRRGLFFKKSDSKKVEIYTDADWAGSTDDIRSTTGYCTYVWGNLVTWKSKKQSVVARSSVEVEFRAIAQGMCEGLWLQKLLEELRITVELLIKLYCDNKAAISISHNHVQHDKTKHIEVDRHL</sequence>
<reference evidence="5 6" key="1">
    <citation type="journal article" date="2018" name="PLoS Genet.">
        <title>Population sequencing reveals clonal diversity and ancestral inbreeding in the grapevine cultivar Chardonnay.</title>
        <authorList>
            <person name="Roach M.J."/>
            <person name="Johnson D.L."/>
            <person name="Bohlmann J."/>
            <person name="van Vuuren H.J."/>
            <person name="Jones S.J."/>
            <person name="Pretorius I.S."/>
            <person name="Schmidt S.A."/>
            <person name="Borneman A.R."/>
        </authorList>
    </citation>
    <scope>NUCLEOTIDE SEQUENCE [LARGE SCALE GENOMIC DNA]</scope>
    <source>
        <strain evidence="6">cv. Chardonnay</strain>
        <tissue evidence="5">Leaf</tissue>
    </source>
</reference>
<keyword evidence="2" id="KW-0378">Hydrolase</keyword>
<dbReference type="PANTHER" id="PTHR42648:SF22">
    <property type="entry name" value="REVERSE TRANSCRIPTASE TY1_COPIA-TYPE DOMAIN-CONTAINING PROTEIN"/>
    <property type="match status" value="1"/>
</dbReference>
<dbReference type="CDD" id="cd09272">
    <property type="entry name" value="RNase_HI_RT_Ty1"/>
    <property type="match status" value="1"/>
</dbReference>
<organism evidence="5 6">
    <name type="scientific">Vitis vinifera</name>
    <name type="common">Grape</name>
    <dbReference type="NCBI Taxonomy" id="29760"/>
    <lineage>
        <taxon>Eukaryota</taxon>
        <taxon>Viridiplantae</taxon>
        <taxon>Streptophyta</taxon>
        <taxon>Embryophyta</taxon>
        <taxon>Tracheophyta</taxon>
        <taxon>Spermatophyta</taxon>
        <taxon>Magnoliopsida</taxon>
        <taxon>eudicotyledons</taxon>
        <taxon>Gunneridae</taxon>
        <taxon>Pentapetalae</taxon>
        <taxon>rosids</taxon>
        <taxon>Vitales</taxon>
        <taxon>Vitaceae</taxon>
        <taxon>Viteae</taxon>
        <taxon>Vitis</taxon>
    </lineage>
</organism>
<gene>
    <name evidence="5" type="primary">POLX_3760</name>
    <name evidence="5" type="ORF">CK203_062456</name>
</gene>
<dbReference type="AlphaFoldDB" id="A0A438G6F4"/>
<dbReference type="PANTHER" id="PTHR42648">
    <property type="entry name" value="TRANSPOSASE, PUTATIVE-RELATED"/>
    <property type="match status" value="1"/>
</dbReference>
<proteinExistence type="predicted"/>
<dbReference type="InterPro" id="IPR001584">
    <property type="entry name" value="Integrase_cat-core"/>
</dbReference>
<dbReference type="Pfam" id="PF25597">
    <property type="entry name" value="SH3_retrovirus"/>
    <property type="match status" value="1"/>
</dbReference>
<evidence type="ECO:0000256" key="3">
    <source>
        <dbReference type="SAM" id="MobiDB-lite"/>
    </source>
</evidence>
<evidence type="ECO:0000313" key="5">
    <source>
        <dbReference type="EMBL" id="RVW67786.1"/>
    </source>
</evidence>